<dbReference type="InterPro" id="IPR011991">
    <property type="entry name" value="ArsR-like_HTH"/>
</dbReference>
<dbReference type="EMBL" id="PDJI01000004">
    <property type="protein sequence ID" value="PFG40255.1"/>
    <property type="molecule type" value="Genomic_DNA"/>
</dbReference>
<dbReference type="AlphaFoldDB" id="A0A2A9EPR9"/>
<name>A0A2A9EPR9_9MICO</name>
<dbReference type="PROSITE" id="PS50987">
    <property type="entry name" value="HTH_ARSR_2"/>
    <property type="match status" value="1"/>
</dbReference>
<dbReference type="SMART" id="SM00418">
    <property type="entry name" value="HTH_ARSR"/>
    <property type="match status" value="1"/>
</dbReference>
<evidence type="ECO:0000256" key="3">
    <source>
        <dbReference type="ARBA" id="ARBA00023163"/>
    </source>
</evidence>
<dbReference type="RefSeq" id="WP_098484209.1">
    <property type="nucleotide sequence ID" value="NZ_PDJI01000004.1"/>
</dbReference>
<dbReference type="CDD" id="cd00090">
    <property type="entry name" value="HTH_ARSR"/>
    <property type="match status" value="1"/>
</dbReference>
<organism evidence="5 6">
    <name type="scientific">Georgenia soli</name>
    <dbReference type="NCBI Taxonomy" id="638953"/>
    <lineage>
        <taxon>Bacteria</taxon>
        <taxon>Bacillati</taxon>
        <taxon>Actinomycetota</taxon>
        <taxon>Actinomycetes</taxon>
        <taxon>Micrococcales</taxon>
        <taxon>Bogoriellaceae</taxon>
        <taxon>Georgenia</taxon>
    </lineage>
</organism>
<proteinExistence type="predicted"/>
<gene>
    <name evidence="5" type="ORF">ATJ97_2779</name>
</gene>
<dbReference type="NCBIfam" id="NF033788">
    <property type="entry name" value="HTH_metalloreg"/>
    <property type="match status" value="1"/>
</dbReference>
<dbReference type="InterPro" id="IPR018334">
    <property type="entry name" value="ArsR_HTH"/>
</dbReference>
<dbReference type="PANTHER" id="PTHR33154:SF18">
    <property type="entry name" value="ARSENICAL RESISTANCE OPERON REPRESSOR"/>
    <property type="match status" value="1"/>
</dbReference>
<dbReference type="GO" id="GO:0003677">
    <property type="term" value="F:DNA binding"/>
    <property type="evidence" value="ECO:0007669"/>
    <property type="project" value="UniProtKB-KW"/>
</dbReference>
<evidence type="ECO:0000256" key="2">
    <source>
        <dbReference type="ARBA" id="ARBA00023125"/>
    </source>
</evidence>
<sequence>MATLPLAQSPEAGVCCSPLTREPMSIADAERLAGILKAVADPARLRLLSIIASHDGGEACVCDLTEPLDLSQPTVSHHLKVLVEAGLVTREKRGRWAYYAVVPAALDALGGVLTTRHANAGDCC</sequence>
<dbReference type="InterPro" id="IPR001845">
    <property type="entry name" value="HTH_ArsR_DNA-bd_dom"/>
</dbReference>
<dbReference type="InterPro" id="IPR036388">
    <property type="entry name" value="WH-like_DNA-bd_sf"/>
</dbReference>
<dbReference type="GO" id="GO:0003700">
    <property type="term" value="F:DNA-binding transcription factor activity"/>
    <property type="evidence" value="ECO:0007669"/>
    <property type="project" value="InterPro"/>
</dbReference>
<evidence type="ECO:0000259" key="4">
    <source>
        <dbReference type="PROSITE" id="PS50987"/>
    </source>
</evidence>
<dbReference type="OrthoDB" id="9798835at2"/>
<evidence type="ECO:0000313" key="5">
    <source>
        <dbReference type="EMBL" id="PFG40255.1"/>
    </source>
</evidence>
<protein>
    <submittedName>
        <fullName evidence="5">ArsR family transcriptional regulator</fullName>
    </submittedName>
</protein>
<accession>A0A2A9EPR9</accession>
<dbReference type="PANTHER" id="PTHR33154">
    <property type="entry name" value="TRANSCRIPTIONAL REGULATOR, ARSR FAMILY"/>
    <property type="match status" value="1"/>
</dbReference>
<dbReference type="PROSITE" id="PS00846">
    <property type="entry name" value="HTH_ARSR_1"/>
    <property type="match status" value="1"/>
</dbReference>
<dbReference type="PRINTS" id="PR00778">
    <property type="entry name" value="HTHARSR"/>
</dbReference>
<comment type="caution">
    <text evidence="5">The sequence shown here is derived from an EMBL/GenBank/DDBJ whole genome shotgun (WGS) entry which is preliminary data.</text>
</comment>
<dbReference type="InterPro" id="IPR036390">
    <property type="entry name" value="WH_DNA-bd_sf"/>
</dbReference>
<reference evidence="5 6" key="1">
    <citation type="submission" date="2017-10" db="EMBL/GenBank/DDBJ databases">
        <title>Sequencing the genomes of 1000 actinobacteria strains.</title>
        <authorList>
            <person name="Klenk H.-P."/>
        </authorList>
    </citation>
    <scope>NUCLEOTIDE SEQUENCE [LARGE SCALE GENOMIC DNA]</scope>
    <source>
        <strain evidence="5 6">DSM 21838</strain>
    </source>
</reference>
<evidence type="ECO:0000256" key="1">
    <source>
        <dbReference type="ARBA" id="ARBA00023015"/>
    </source>
</evidence>
<evidence type="ECO:0000313" key="6">
    <source>
        <dbReference type="Proteomes" id="UP000222106"/>
    </source>
</evidence>
<dbReference type="Proteomes" id="UP000222106">
    <property type="component" value="Unassembled WGS sequence"/>
</dbReference>
<keyword evidence="2" id="KW-0238">DNA-binding</keyword>
<dbReference type="Gene3D" id="1.10.10.10">
    <property type="entry name" value="Winged helix-like DNA-binding domain superfamily/Winged helix DNA-binding domain"/>
    <property type="match status" value="1"/>
</dbReference>
<dbReference type="SUPFAM" id="SSF46785">
    <property type="entry name" value="Winged helix' DNA-binding domain"/>
    <property type="match status" value="1"/>
</dbReference>
<keyword evidence="6" id="KW-1185">Reference proteome</keyword>
<keyword evidence="3" id="KW-0804">Transcription</keyword>
<dbReference type="InterPro" id="IPR051081">
    <property type="entry name" value="HTH_MetalResp_TranReg"/>
</dbReference>
<keyword evidence="1" id="KW-0805">Transcription regulation</keyword>
<feature type="domain" description="HTH arsR-type" evidence="4">
    <location>
        <begin position="24"/>
        <end position="121"/>
    </location>
</feature>
<dbReference type="Pfam" id="PF01022">
    <property type="entry name" value="HTH_5"/>
    <property type="match status" value="1"/>
</dbReference>